<name>V6K6X8_STRRC</name>
<sequence>MHAIRLYAFGPAETLTHEPAEDPLPAPGQVRIAVAAAGVRLLDAALRAGRQGPPPLAKAAAAHRALENRGTIGEVVLQP</sequence>
<accession>V6K6X8</accession>
<dbReference type="Proteomes" id="UP000017984">
    <property type="component" value="Chromosome"/>
</dbReference>
<comment type="caution">
    <text evidence="1">The sequence shown here is derived from an EMBL/GenBank/DDBJ whole genome shotgun (WGS) entry which is preliminary data.</text>
</comment>
<evidence type="ECO:0000313" key="2">
    <source>
        <dbReference type="Proteomes" id="UP000017984"/>
    </source>
</evidence>
<dbReference type="STRING" id="1352936.M878_23725"/>
<dbReference type="HOGENOM" id="CLU_2604634_0_0_11"/>
<organism evidence="1 2">
    <name type="scientific">Streptomyces roseochromogenus subsp. oscitans DS 12.976</name>
    <dbReference type="NCBI Taxonomy" id="1352936"/>
    <lineage>
        <taxon>Bacteria</taxon>
        <taxon>Bacillati</taxon>
        <taxon>Actinomycetota</taxon>
        <taxon>Actinomycetes</taxon>
        <taxon>Kitasatosporales</taxon>
        <taxon>Streptomycetaceae</taxon>
        <taxon>Streptomyces</taxon>
    </lineage>
</organism>
<dbReference type="Gene3D" id="3.90.180.10">
    <property type="entry name" value="Medium-chain alcohol dehydrogenases, catalytic domain"/>
    <property type="match status" value="1"/>
</dbReference>
<dbReference type="SUPFAM" id="SSF50129">
    <property type="entry name" value="GroES-like"/>
    <property type="match status" value="1"/>
</dbReference>
<dbReference type="EMBL" id="AWQX01000204">
    <property type="protein sequence ID" value="EST27892.1"/>
    <property type="molecule type" value="Genomic_DNA"/>
</dbReference>
<reference evidence="1 2" key="1">
    <citation type="journal article" date="2014" name="Genome Announc.">
        <title>Draft Genome Sequence of Streptomyces roseochromogenes subsp. oscitans DS 12.976, Producer of the Aminocoumarin Antibiotic Clorobiocin.</title>
        <authorList>
            <person name="Ruckert C."/>
            <person name="Kalinowski J."/>
            <person name="Heide L."/>
            <person name="Apel A.K."/>
        </authorList>
    </citation>
    <scope>NUCLEOTIDE SEQUENCE [LARGE SCALE GENOMIC DNA]</scope>
    <source>
        <strain evidence="1 2">DS 12.976</strain>
    </source>
</reference>
<protein>
    <submittedName>
        <fullName evidence="1">Uncharacterized protein</fullName>
    </submittedName>
</protein>
<gene>
    <name evidence="1" type="ORF">M878_23725</name>
</gene>
<proteinExistence type="predicted"/>
<dbReference type="PATRIC" id="fig|1352936.5.peg.4944"/>
<evidence type="ECO:0000313" key="1">
    <source>
        <dbReference type="EMBL" id="EST27892.1"/>
    </source>
</evidence>
<keyword evidence="2" id="KW-1185">Reference proteome</keyword>
<dbReference type="InterPro" id="IPR011032">
    <property type="entry name" value="GroES-like_sf"/>
</dbReference>
<dbReference type="AlphaFoldDB" id="V6K6X8"/>